<dbReference type="InterPro" id="IPR032675">
    <property type="entry name" value="LRR_dom_sf"/>
</dbReference>
<dbReference type="PANTHER" id="PTHR46282:SF2">
    <property type="entry name" value="LEUCINE-RICH MELANOCYTE DIFFERENTIATION-ASSOCIATED PROTEIN"/>
    <property type="match status" value="1"/>
</dbReference>
<evidence type="ECO:0000313" key="1">
    <source>
        <dbReference type="EMBL" id="RNA28244.1"/>
    </source>
</evidence>
<reference evidence="1 2" key="1">
    <citation type="journal article" date="2018" name="Sci. Rep.">
        <title>Genomic signatures of local adaptation to the degree of environmental predictability in rotifers.</title>
        <authorList>
            <person name="Franch-Gras L."/>
            <person name="Hahn C."/>
            <person name="Garcia-Roger E.M."/>
            <person name="Carmona M.J."/>
            <person name="Serra M."/>
            <person name="Gomez A."/>
        </authorList>
    </citation>
    <scope>NUCLEOTIDE SEQUENCE [LARGE SCALE GENOMIC DNA]</scope>
    <source>
        <strain evidence="1">HYR1</strain>
    </source>
</reference>
<dbReference type="InterPro" id="IPR043313">
    <property type="entry name" value="LRMDA"/>
</dbReference>
<organism evidence="1 2">
    <name type="scientific">Brachionus plicatilis</name>
    <name type="common">Marine rotifer</name>
    <name type="synonym">Brachionus muelleri</name>
    <dbReference type="NCBI Taxonomy" id="10195"/>
    <lineage>
        <taxon>Eukaryota</taxon>
        <taxon>Metazoa</taxon>
        <taxon>Spiralia</taxon>
        <taxon>Gnathifera</taxon>
        <taxon>Rotifera</taxon>
        <taxon>Eurotatoria</taxon>
        <taxon>Monogononta</taxon>
        <taxon>Pseudotrocha</taxon>
        <taxon>Ploima</taxon>
        <taxon>Brachionidae</taxon>
        <taxon>Brachionus</taxon>
    </lineage>
</organism>
<accession>A0A3M7RXF8</accession>
<gene>
    <name evidence="1" type="ORF">BpHYR1_003957</name>
</gene>
<comment type="caution">
    <text evidence="1">The sequence shown here is derived from an EMBL/GenBank/DDBJ whole genome shotgun (WGS) entry which is preliminary data.</text>
</comment>
<name>A0A3M7RXF8_BRAPC</name>
<dbReference type="SUPFAM" id="SSF52058">
    <property type="entry name" value="L domain-like"/>
    <property type="match status" value="1"/>
</dbReference>
<dbReference type="PANTHER" id="PTHR46282">
    <property type="entry name" value="LEUCINE-RICH MELANOCYTE DIFFERENTIATION-ASSOCIATED PROTEIN"/>
    <property type="match status" value="1"/>
</dbReference>
<evidence type="ECO:0000313" key="2">
    <source>
        <dbReference type="Proteomes" id="UP000276133"/>
    </source>
</evidence>
<dbReference type="STRING" id="10195.A0A3M7RXF8"/>
<dbReference type="Gene3D" id="3.80.10.10">
    <property type="entry name" value="Ribonuclease Inhibitor"/>
    <property type="match status" value="1"/>
</dbReference>
<dbReference type="FunFam" id="3.80.10.10:FF:000695">
    <property type="entry name" value="leucine-rich melanocyte differentiation-associated protein"/>
    <property type="match status" value="1"/>
</dbReference>
<dbReference type="OrthoDB" id="272149at2759"/>
<keyword evidence="2" id="KW-1185">Reference proteome</keyword>
<sequence length="273" mass="32304">MNDEKNETTDPSEELNENDDEISIYQSKNDNLNLNPFQNDFDKFNYNFSASEKKLCFVGNDLEFIPPEIIYEFGLKTLILDVSFNCMSDLMDIEQFPYLEELICDNNCLSDKSRFPQLKNLKILSCNKNQIEDIHIFIDKVKSLFPNLVYLSLLGNKACPNQLIDENKDEYDYSRYRKYVIYRLSKLKFLDSYQVTQEERDIVERDAMFFETVKADDPFVEEKNDVQINRMKNYTPLPDQQKNDAPQSSFGYSRYIYYGKQSEGNRFIKNDDL</sequence>
<dbReference type="Proteomes" id="UP000276133">
    <property type="component" value="Unassembled WGS sequence"/>
</dbReference>
<dbReference type="AlphaFoldDB" id="A0A3M7RXF8"/>
<dbReference type="EMBL" id="REGN01002412">
    <property type="protein sequence ID" value="RNA28244.1"/>
    <property type="molecule type" value="Genomic_DNA"/>
</dbReference>
<protein>
    <submittedName>
        <fullName evidence="1">Uncharacterized protein</fullName>
    </submittedName>
</protein>
<proteinExistence type="predicted"/>